<evidence type="ECO:0000313" key="2">
    <source>
        <dbReference type="EMBL" id="MCC9293480.1"/>
    </source>
</evidence>
<keyword evidence="1" id="KW-0175">Coiled coil</keyword>
<reference evidence="2" key="1">
    <citation type="submission" date="2021-11" db="EMBL/GenBank/DDBJ databases">
        <authorList>
            <person name="Qingchun L."/>
            <person name="Dong Z."/>
            <person name="Zongwei Q."/>
            <person name="Jia Z."/>
            <person name="Duotao L."/>
        </authorList>
    </citation>
    <scope>NUCLEOTIDE SEQUENCE</scope>
    <source>
        <strain evidence="2">WLY-B-L2</strain>
    </source>
</reference>
<proteinExistence type="predicted"/>
<evidence type="ECO:0008006" key="4">
    <source>
        <dbReference type="Google" id="ProtNLM"/>
    </source>
</evidence>
<sequence>MPSISRIRFTNVIYENGAKRFNDDIFQFDGHNGALLIPNGGGKTVFVQTAIQAVLPHVEVANRKIRDTLVLENTSAHVAIEWILSEKPRRYGLTAVTLFMNRGSVSSLKYVYEYEENDENSIEKLPFVIQSGSGNKRPAEKEEMGEYYLNMSRNKINAHEFSTIKEYQEYIEKNFKIVPWEWRKIALINSAEGGVEEFFNNCRSTGQLVDNLLIPTVEEAIAGDGTRDFAETFEKQIQHFKKYKQLKARVEESRSIEAEIDRYVEVYRDYHNVNLKFGKMKKNVKAVYNFAREEQTENKNRIDKNCAALEELEREEDSWKQKESSYKLQLLKVKMEENRRNFERVSDSYNGMLNIRNRKQKVYERLRFLKYKSSIKIQNDKIKFLQSQLEEFNRDRKAVDTVEKIQDNSCCLRGYYVKQEKKLENERSLAENHLKNIEDKIRQIENRISKVQDMGKKLIEDRSRLEAKIEYLEEDMKSIEREILSNPEQESVEEEAVKWQLRIDVLENNIFECNKEIKSIEREKEDLRTNIKMKREELEELKREESSIGDYLEAHGKKHDALLKRLKEFKGNWFSFDSLYSKQETILQQLENRAVSLYEEKENLIIEERTAHRWADDYSDSEYYTADPVIEKWVRAWRNGFNYIESGTQYFQRAFDGGENVYPYWTISIITSSSETDKLKKKIADNCSKLSHPVIVMDENEARLKIEDRYTITEENIFFPPSWKKNIFRENFENWKMGIASKADESTKIRIEKEKEVEICRKLLMDVREFYEVYPYEQYMDMQRDQKSVKYNISVTAGNISSDEKRIEHIDDKIKELNNNIKDSSGEQNVLGNKIIKSRKYLNDREKKKKCEMDAAEIKEDILENNRKFSKLNGEKSISSKLQRDLEDNFKSLCIALKNLKGQKLYTEVLEFDPKYTFTSVEVLEDERMALKDILARKQKGRDLLEQKMKSAVELKNSLESEFEVFKNELEFPIDEKEEFIYHSGEDINKLSVEIKDMRLPLKNLKKKYDGAELVLQNSKNEYEIREKDFKGEYEDIISFSIPLERVPEVLSRERKNINRRKDYLTAEQESLEKQKVDIEKALQEIKVINAKYPSSAEETGEVTISEDIKERFPYKRMEVLKEMEKKLNEIAGNLDKKADRVKVQKENFIDFCQNGILDVKLKEMSVTGIEYNRNFEAILEWQNKMSERIMRIVKITEDDMRNHDREIQQFINQLHSYLKTISDELRRLPKSTRIKIDGKWKEVFLFTVPEWNEKEGRERLAEYIDWMLNQLQGDQFKDENGKEDVEKVRKSIEKWLQSKQLLQYVMKQNTIKVKCRKVTNDGKMSSLPFSWETSNQWSGGEKWSKNMTLFLGILNYLAKKRIRMASDCKRHRAVIMDNPFGKASSEHVLDPVFFIAEQLGFQIIALTAHSEGKFIRTYFPIVYSCKLREASDGINQIMTKELEMKKAFFRDNDPQSLTRLT</sequence>
<comment type="caution">
    <text evidence="2">The sequence shown here is derived from an EMBL/GenBank/DDBJ whole genome shotgun (WGS) entry which is preliminary data.</text>
</comment>
<organism evidence="2 3">
    <name type="scientific">Clostridium aromativorans</name>
    <dbReference type="NCBI Taxonomy" id="2836848"/>
    <lineage>
        <taxon>Bacteria</taxon>
        <taxon>Bacillati</taxon>
        <taxon>Bacillota</taxon>
        <taxon>Clostridia</taxon>
        <taxon>Eubacteriales</taxon>
        <taxon>Clostridiaceae</taxon>
        <taxon>Clostridium</taxon>
    </lineage>
</organism>
<feature type="coiled-coil region" evidence="1">
    <location>
        <begin position="942"/>
        <end position="969"/>
    </location>
</feature>
<protein>
    <recommendedName>
        <fullName evidence="4">Chromosome segregation ATPase</fullName>
    </recommendedName>
</protein>
<feature type="coiled-coil region" evidence="1">
    <location>
        <begin position="1055"/>
        <end position="1092"/>
    </location>
</feature>
<dbReference type="SUPFAM" id="SSF57997">
    <property type="entry name" value="Tropomyosin"/>
    <property type="match status" value="1"/>
</dbReference>
<name>A0ABS8N302_9CLOT</name>
<evidence type="ECO:0000256" key="1">
    <source>
        <dbReference type="SAM" id="Coils"/>
    </source>
</evidence>
<keyword evidence="3" id="KW-1185">Reference proteome</keyword>
<dbReference type="EMBL" id="JAJJPB010000001">
    <property type="protein sequence ID" value="MCC9293480.1"/>
    <property type="molecule type" value="Genomic_DNA"/>
</dbReference>
<feature type="coiled-coil region" evidence="1">
    <location>
        <begin position="420"/>
        <end position="544"/>
    </location>
</feature>
<dbReference type="RefSeq" id="WP_229980483.1">
    <property type="nucleotide sequence ID" value="NZ_JAJJPB010000001.1"/>
</dbReference>
<gene>
    <name evidence="2" type="ORF">LN736_01135</name>
</gene>
<evidence type="ECO:0000313" key="3">
    <source>
        <dbReference type="Proteomes" id="UP001165422"/>
    </source>
</evidence>
<feature type="coiled-coil region" evidence="1">
    <location>
        <begin position="580"/>
        <end position="607"/>
    </location>
</feature>
<dbReference type="Gene3D" id="1.10.287.1490">
    <property type="match status" value="1"/>
</dbReference>
<feature type="coiled-coil region" evidence="1">
    <location>
        <begin position="800"/>
        <end position="827"/>
    </location>
</feature>
<accession>A0ABS8N302</accession>
<dbReference type="Proteomes" id="UP001165422">
    <property type="component" value="Unassembled WGS sequence"/>
</dbReference>
<feature type="coiled-coil region" evidence="1">
    <location>
        <begin position="292"/>
        <end position="329"/>
    </location>
</feature>